<keyword evidence="5 7" id="KW-1133">Transmembrane helix</keyword>
<dbReference type="PROSITE" id="PS50928">
    <property type="entry name" value="ABC_TM1"/>
    <property type="match status" value="1"/>
</dbReference>
<dbReference type="PANTHER" id="PTHR30193:SF37">
    <property type="entry name" value="INNER MEMBRANE ABC TRANSPORTER PERMEASE PROTEIN YCJO"/>
    <property type="match status" value="1"/>
</dbReference>
<organism evidence="9 10">
    <name type="scientific">Paenibacillus antri</name>
    <dbReference type="NCBI Taxonomy" id="2582848"/>
    <lineage>
        <taxon>Bacteria</taxon>
        <taxon>Bacillati</taxon>
        <taxon>Bacillota</taxon>
        <taxon>Bacilli</taxon>
        <taxon>Bacillales</taxon>
        <taxon>Paenibacillaceae</taxon>
        <taxon>Paenibacillus</taxon>
    </lineage>
</organism>
<dbReference type="Proteomes" id="UP000309676">
    <property type="component" value="Unassembled WGS sequence"/>
</dbReference>
<gene>
    <name evidence="9" type="ORF">FE782_10670</name>
</gene>
<evidence type="ECO:0000256" key="5">
    <source>
        <dbReference type="ARBA" id="ARBA00022989"/>
    </source>
</evidence>
<keyword evidence="2 7" id="KW-0813">Transport</keyword>
<dbReference type="RefSeq" id="WP_138194077.1">
    <property type="nucleotide sequence ID" value="NZ_VCIW01000005.1"/>
</dbReference>
<dbReference type="InterPro" id="IPR035906">
    <property type="entry name" value="MetI-like_sf"/>
</dbReference>
<feature type="transmembrane region" description="Helical" evidence="7">
    <location>
        <begin position="272"/>
        <end position="291"/>
    </location>
</feature>
<proteinExistence type="inferred from homology"/>
<keyword evidence="10" id="KW-1185">Reference proteome</keyword>
<dbReference type="CDD" id="cd06261">
    <property type="entry name" value="TM_PBP2"/>
    <property type="match status" value="1"/>
</dbReference>
<feature type="transmembrane region" description="Helical" evidence="7">
    <location>
        <begin position="106"/>
        <end position="127"/>
    </location>
</feature>
<feature type="domain" description="ABC transmembrane type-1" evidence="8">
    <location>
        <begin position="69"/>
        <end position="288"/>
    </location>
</feature>
<dbReference type="OrthoDB" id="9788108at2"/>
<evidence type="ECO:0000256" key="6">
    <source>
        <dbReference type="ARBA" id="ARBA00023136"/>
    </source>
</evidence>
<evidence type="ECO:0000256" key="1">
    <source>
        <dbReference type="ARBA" id="ARBA00004651"/>
    </source>
</evidence>
<evidence type="ECO:0000256" key="7">
    <source>
        <dbReference type="RuleBase" id="RU363032"/>
    </source>
</evidence>
<dbReference type="InterPro" id="IPR000515">
    <property type="entry name" value="MetI-like"/>
</dbReference>
<dbReference type="GO" id="GO:0055085">
    <property type="term" value="P:transmembrane transport"/>
    <property type="evidence" value="ECO:0007669"/>
    <property type="project" value="InterPro"/>
</dbReference>
<feature type="transmembrane region" description="Helical" evidence="7">
    <location>
        <begin position="154"/>
        <end position="179"/>
    </location>
</feature>
<evidence type="ECO:0000259" key="8">
    <source>
        <dbReference type="PROSITE" id="PS50928"/>
    </source>
</evidence>
<evidence type="ECO:0000256" key="2">
    <source>
        <dbReference type="ARBA" id="ARBA00022448"/>
    </source>
</evidence>
<dbReference type="GO" id="GO:0005886">
    <property type="term" value="C:plasma membrane"/>
    <property type="evidence" value="ECO:0007669"/>
    <property type="project" value="UniProtKB-SubCell"/>
</dbReference>
<feature type="transmembrane region" description="Helical" evidence="7">
    <location>
        <begin position="200"/>
        <end position="222"/>
    </location>
</feature>
<keyword evidence="6 7" id="KW-0472">Membrane</keyword>
<dbReference type="InterPro" id="IPR051393">
    <property type="entry name" value="ABC_transporter_permease"/>
</dbReference>
<comment type="similarity">
    <text evidence="7">Belongs to the binding-protein-dependent transport system permease family.</text>
</comment>
<comment type="subcellular location">
    <subcellularLocation>
        <location evidence="1 7">Cell membrane</location>
        <topology evidence="1 7">Multi-pass membrane protein</topology>
    </subcellularLocation>
</comment>
<dbReference type="Pfam" id="PF00528">
    <property type="entry name" value="BPD_transp_1"/>
    <property type="match status" value="1"/>
</dbReference>
<dbReference type="AlphaFoldDB" id="A0A5R9G9K6"/>
<protein>
    <submittedName>
        <fullName evidence="9">Sugar ABC transporter permease</fullName>
    </submittedName>
</protein>
<keyword evidence="3" id="KW-1003">Cell membrane</keyword>
<feature type="transmembrane region" description="Helical" evidence="7">
    <location>
        <begin position="12"/>
        <end position="37"/>
    </location>
</feature>
<evidence type="ECO:0000313" key="9">
    <source>
        <dbReference type="EMBL" id="TLS52421.1"/>
    </source>
</evidence>
<evidence type="ECO:0000256" key="3">
    <source>
        <dbReference type="ARBA" id="ARBA00022475"/>
    </source>
</evidence>
<sequence length="299" mass="33165">MRRWLHSQALWGYLFIGPAVLGLLAFVVLPVLFSLVLSFTNWDGSASISFIGLDNFARLFQDVVYLKAMRTTGIYALIAVPLTVAASILVAALLDRRIAGRNVYRTIFFIPSITMPIAIAVVWKWLYNSSTGLINFMLGLVGIDGPSWLTDPNVILWSVIIISVWAGIGSNMVILLAGLQGIPESYYEAARIDGASAVRRFLYITVPMLTPTIFFVTVTSFISSFQVFDLVYIFASSSSSGGGGVLLEATRTAVYSIYQNGFQFFKIGYASAQAWVLFLVILLITLVQLRLQKRWVHYE</sequence>
<dbReference type="SUPFAM" id="SSF160964">
    <property type="entry name" value="MalF N-terminal region-like"/>
    <property type="match status" value="1"/>
</dbReference>
<keyword evidence="4 7" id="KW-0812">Transmembrane</keyword>
<dbReference type="Gene3D" id="1.10.3720.10">
    <property type="entry name" value="MetI-like"/>
    <property type="match status" value="1"/>
</dbReference>
<dbReference type="EMBL" id="VCIW01000005">
    <property type="protein sequence ID" value="TLS52421.1"/>
    <property type="molecule type" value="Genomic_DNA"/>
</dbReference>
<reference evidence="9 10" key="1">
    <citation type="submission" date="2019-05" db="EMBL/GenBank/DDBJ databases">
        <authorList>
            <person name="Narsing Rao M.P."/>
            <person name="Li W.J."/>
        </authorList>
    </citation>
    <scope>NUCLEOTIDE SEQUENCE [LARGE SCALE GENOMIC DNA]</scope>
    <source>
        <strain evidence="9 10">SYSU_K30003</strain>
    </source>
</reference>
<evidence type="ECO:0000256" key="4">
    <source>
        <dbReference type="ARBA" id="ARBA00022692"/>
    </source>
</evidence>
<evidence type="ECO:0000313" key="10">
    <source>
        <dbReference type="Proteomes" id="UP000309676"/>
    </source>
</evidence>
<comment type="caution">
    <text evidence="9">The sequence shown here is derived from an EMBL/GenBank/DDBJ whole genome shotgun (WGS) entry which is preliminary data.</text>
</comment>
<dbReference type="PANTHER" id="PTHR30193">
    <property type="entry name" value="ABC TRANSPORTER PERMEASE PROTEIN"/>
    <property type="match status" value="1"/>
</dbReference>
<accession>A0A5R9G9K6</accession>
<name>A0A5R9G9K6_9BACL</name>
<feature type="transmembrane region" description="Helical" evidence="7">
    <location>
        <begin position="74"/>
        <end position="94"/>
    </location>
</feature>
<dbReference type="SUPFAM" id="SSF161098">
    <property type="entry name" value="MetI-like"/>
    <property type="match status" value="1"/>
</dbReference>